<reference evidence="1 2" key="1">
    <citation type="journal article" date="2020" name="Genomics">
        <title>Complete, high-quality genomes from long-read metagenomic sequencing of two wolf lichen thalli reveals enigmatic genome architecture.</title>
        <authorList>
            <person name="McKenzie S.K."/>
            <person name="Walston R.F."/>
            <person name="Allen J.L."/>
        </authorList>
    </citation>
    <scope>NUCLEOTIDE SEQUENCE [LARGE SCALE GENOMIC DNA]</scope>
    <source>
        <strain evidence="1">WasteWater1</strain>
    </source>
</reference>
<dbReference type="Proteomes" id="UP000593566">
    <property type="component" value="Unassembled WGS sequence"/>
</dbReference>
<keyword evidence="2" id="KW-1185">Reference proteome</keyword>
<dbReference type="AlphaFoldDB" id="A0A8H6FJZ8"/>
<dbReference type="EMBL" id="JACCJB010000002">
    <property type="protein sequence ID" value="KAF6229902.1"/>
    <property type="molecule type" value="Genomic_DNA"/>
</dbReference>
<gene>
    <name evidence="1" type="ORF">HO133_004239</name>
</gene>
<dbReference type="RefSeq" id="XP_037157159.1">
    <property type="nucleotide sequence ID" value="XM_037295158.1"/>
</dbReference>
<dbReference type="GeneID" id="59332648"/>
<organism evidence="1 2">
    <name type="scientific">Letharia lupina</name>
    <dbReference type="NCBI Taxonomy" id="560253"/>
    <lineage>
        <taxon>Eukaryota</taxon>
        <taxon>Fungi</taxon>
        <taxon>Dikarya</taxon>
        <taxon>Ascomycota</taxon>
        <taxon>Pezizomycotina</taxon>
        <taxon>Lecanoromycetes</taxon>
        <taxon>OSLEUM clade</taxon>
        <taxon>Lecanoromycetidae</taxon>
        <taxon>Lecanorales</taxon>
        <taxon>Lecanorineae</taxon>
        <taxon>Parmeliaceae</taxon>
        <taxon>Letharia</taxon>
    </lineage>
</organism>
<name>A0A8H6FJZ8_9LECA</name>
<proteinExistence type="predicted"/>
<evidence type="ECO:0000313" key="1">
    <source>
        <dbReference type="EMBL" id="KAF6229902.1"/>
    </source>
</evidence>
<evidence type="ECO:0000313" key="2">
    <source>
        <dbReference type="Proteomes" id="UP000593566"/>
    </source>
</evidence>
<comment type="caution">
    <text evidence="1">The sequence shown here is derived from an EMBL/GenBank/DDBJ whole genome shotgun (WGS) entry which is preliminary data.</text>
</comment>
<protein>
    <submittedName>
        <fullName evidence="1">Uncharacterized protein</fullName>
    </submittedName>
</protein>
<sequence>MGQLIINWWKERCSVMLHAAPFTGKKMAKEIQILDGEMQSRYEKLHGGEGLCCALVELLNAMGEIRLKAEYGDYLAYTCSALKAEGMEDIIWKIERLDWQAVAERIKEEERTKAEREARRLAIAPTPYLDDVVKAAARLGYDFDLVRYQILAYADRNDFCHSGLKNMIHHGDFQDLAEMLMQDKRSLGMIFRGKPHAQIEMRRVIQIVEKEWFDKIYIQETSTGRRVKWVPTEKAFKRMRRSAASY</sequence>
<accession>A0A8H6FJZ8</accession>